<dbReference type="InterPro" id="IPR014710">
    <property type="entry name" value="RmlC-like_jellyroll"/>
</dbReference>
<keyword evidence="6" id="KW-0560">Oxidoreductase</keyword>
<comment type="cofactor">
    <cofactor evidence="2">
        <name>Fe cation</name>
        <dbReference type="ChEBI" id="CHEBI:24875"/>
    </cofactor>
    <text evidence="2">Binds 1 Fe cation per subunit.</text>
</comment>
<keyword evidence="2" id="KW-0479">Metal-binding</keyword>
<dbReference type="PIRSF" id="PIRSF006232">
    <property type="entry name" value="Pirin"/>
    <property type="match status" value="1"/>
</dbReference>
<dbReference type="SUPFAM" id="SSF51182">
    <property type="entry name" value="RmlC-like cupins"/>
    <property type="match status" value="1"/>
</dbReference>
<keyword evidence="7" id="KW-1185">Reference proteome</keyword>
<reference evidence="6 7" key="1">
    <citation type="submission" date="2017-07" db="EMBL/GenBank/DDBJ databases">
        <title>Genome Sequence of Antarctobacter heliothermus Strain SMS3 Isolated from a culture of the Diatom Skeletonema marinoi.</title>
        <authorList>
            <person name="Topel M."/>
            <person name="Pinder M.I.M."/>
            <person name="Johansson O.N."/>
            <person name="Kourtchenko O."/>
            <person name="Godhe A."/>
            <person name="Clarke A.K."/>
        </authorList>
    </citation>
    <scope>NUCLEOTIDE SEQUENCE [LARGE SCALE GENOMIC DNA]</scope>
    <source>
        <strain evidence="6 7">SMS3</strain>
    </source>
</reference>
<dbReference type="Proteomes" id="UP000203589">
    <property type="component" value="Chromosome"/>
</dbReference>
<dbReference type="AlphaFoldDB" id="A0A222E3C9"/>
<dbReference type="Pfam" id="PF05726">
    <property type="entry name" value="Pirin_C"/>
    <property type="match status" value="1"/>
</dbReference>
<feature type="binding site" evidence="2">
    <location>
        <position position="106"/>
    </location>
    <ligand>
        <name>Fe cation</name>
        <dbReference type="ChEBI" id="CHEBI:24875"/>
    </ligand>
</feature>
<dbReference type="PANTHER" id="PTHR13903">
    <property type="entry name" value="PIRIN-RELATED"/>
    <property type="match status" value="1"/>
</dbReference>
<dbReference type="KEGG" id="aht:ANTHELSMS3_01800"/>
<feature type="domain" description="Pirin N-terminal" evidence="4">
    <location>
        <begin position="20"/>
        <end position="126"/>
    </location>
</feature>
<evidence type="ECO:0000313" key="6">
    <source>
        <dbReference type="EMBL" id="ASP20488.1"/>
    </source>
</evidence>
<dbReference type="GO" id="GO:0046872">
    <property type="term" value="F:metal ion binding"/>
    <property type="evidence" value="ECO:0007669"/>
    <property type="project" value="UniProtKB-KW"/>
</dbReference>
<dbReference type="OrthoDB" id="9780903at2"/>
<dbReference type="GO" id="GO:0008127">
    <property type="term" value="F:quercetin 2,3-dioxygenase activity"/>
    <property type="evidence" value="ECO:0007669"/>
    <property type="project" value="UniProtKB-EC"/>
</dbReference>
<evidence type="ECO:0000259" key="4">
    <source>
        <dbReference type="Pfam" id="PF02678"/>
    </source>
</evidence>
<accession>A0A222E3C9</accession>
<dbReference type="PANTHER" id="PTHR13903:SF8">
    <property type="entry name" value="PIRIN"/>
    <property type="match status" value="1"/>
</dbReference>
<organism evidence="6 7">
    <name type="scientific">Antarctobacter heliothermus</name>
    <dbReference type="NCBI Taxonomy" id="74033"/>
    <lineage>
        <taxon>Bacteria</taxon>
        <taxon>Pseudomonadati</taxon>
        <taxon>Pseudomonadota</taxon>
        <taxon>Alphaproteobacteria</taxon>
        <taxon>Rhodobacterales</taxon>
        <taxon>Roseobacteraceae</taxon>
        <taxon>Antarctobacter</taxon>
    </lineage>
</organism>
<dbReference type="Pfam" id="PF02678">
    <property type="entry name" value="Pirin"/>
    <property type="match status" value="1"/>
</dbReference>
<evidence type="ECO:0000259" key="5">
    <source>
        <dbReference type="Pfam" id="PF05726"/>
    </source>
</evidence>
<comment type="similarity">
    <text evidence="1 3">Belongs to the pirin family.</text>
</comment>
<feature type="binding site" evidence="2">
    <location>
        <position position="104"/>
    </location>
    <ligand>
        <name>Fe cation</name>
        <dbReference type="ChEBI" id="CHEBI:24875"/>
    </ligand>
</feature>
<protein>
    <submittedName>
        <fullName evidence="6">Quercetin 2,3-dioxygenase</fullName>
        <ecNumber evidence="6">1.13.11.24</ecNumber>
    </submittedName>
</protein>
<feature type="binding site" evidence="2">
    <location>
        <position position="62"/>
    </location>
    <ligand>
        <name>Fe cation</name>
        <dbReference type="ChEBI" id="CHEBI:24875"/>
    </ligand>
</feature>
<dbReference type="InterPro" id="IPR003829">
    <property type="entry name" value="Pirin_N_dom"/>
</dbReference>
<name>A0A222E3C9_9RHOB</name>
<gene>
    <name evidence="6" type="primary">yhhW</name>
    <name evidence="6" type="ORF">ANTHELSMS3_01800</name>
</gene>
<dbReference type="InterPro" id="IPR011051">
    <property type="entry name" value="RmlC_Cupin_sf"/>
</dbReference>
<dbReference type="CDD" id="cd02909">
    <property type="entry name" value="cupin_pirin_N"/>
    <property type="match status" value="1"/>
</dbReference>
<dbReference type="EC" id="1.13.11.24" evidence="6"/>
<evidence type="ECO:0000256" key="1">
    <source>
        <dbReference type="ARBA" id="ARBA00008416"/>
    </source>
</evidence>
<proteinExistence type="inferred from homology"/>
<dbReference type="InterPro" id="IPR012093">
    <property type="entry name" value="Pirin"/>
</dbReference>
<evidence type="ECO:0000256" key="3">
    <source>
        <dbReference type="RuleBase" id="RU003457"/>
    </source>
</evidence>
<dbReference type="InterPro" id="IPR008778">
    <property type="entry name" value="Pirin_C_dom"/>
</dbReference>
<keyword evidence="6" id="KW-0223">Dioxygenase</keyword>
<sequence>MKQVSFQEPAQPDRVGTFTIARALPNRAVNAVGPFLLLDHLPRREIAAGALPEPDGSFSHPHAGIVTFTYVMEGAMTHFDSLGNNSTVTAGGVQWMNAGNGIIHDEMLATPVRRDGGVLHSFQFWINLPAPNKIEPAQYMPVSSPDLPVVMLAGGRGEVKVLLGGYDGQSSPIPTYAGEFIWHVRIEPLATVDIALRAGLPVAGFLPTHGAVVGDAKIDAHTLIGLDARGGTLEITNPAVEPLDLLLFGGEAITDPIAMRGPFVMNRDGELTEAFREYRAGKFGQITYPADHAAHKS</sequence>
<keyword evidence="2" id="KW-0408">Iron</keyword>
<dbReference type="EMBL" id="CP022540">
    <property type="protein sequence ID" value="ASP20488.1"/>
    <property type="molecule type" value="Genomic_DNA"/>
</dbReference>
<feature type="domain" description="Pirin C-terminal" evidence="5">
    <location>
        <begin position="182"/>
        <end position="284"/>
    </location>
</feature>
<evidence type="ECO:0000313" key="7">
    <source>
        <dbReference type="Proteomes" id="UP000203589"/>
    </source>
</evidence>
<dbReference type="Gene3D" id="2.60.120.10">
    <property type="entry name" value="Jelly Rolls"/>
    <property type="match status" value="2"/>
</dbReference>
<feature type="binding site" evidence="2">
    <location>
        <position position="60"/>
    </location>
    <ligand>
        <name>Fe cation</name>
        <dbReference type="ChEBI" id="CHEBI:24875"/>
    </ligand>
</feature>
<evidence type="ECO:0000256" key="2">
    <source>
        <dbReference type="PIRSR" id="PIRSR006232-1"/>
    </source>
</evidence>